<evidence type="ECO:0000313" key="1">
    <source>
        <dbReference type="EMBL" id="MBF2709009.1"/>
    </source>
</evidence>
<protein>
    <submittedName>
        <fullName evidence="1">Uncharacterized protein</fullName>
    </submittedName>
</protein>
<dbReference type="AlphaFoldDB" id="A0A930Y123"/>
<proteinExistence type="predicted"/>
<sequence length="79" mass="9342">MNNINQNEYEDYNKLMLQLRGMDLKEIILLFVESRTGPLEKREYITLSLVFEIAKIEDMLEKNYGDRVKIGNLRHPLGL</sequence>
<dbReference type="Proteomes" id="UP000646211">
    <property type="component" value="Unassembled WGS sequence"/>
</dbReference>
<reference evidence="1" key="1">
    <citation type="submission" date="2020-11" db="EMBL/GenBank/DDBJ databases">
        <title>Genome of Flavobacterium soyangense.</title>
        <authorList>
            <person name="Liu Q."/>
            <person name="Xin Y.-H."/>
        </authorList>
    </citation>
    <scope>NUCLEOTIDE SEQUENCE</scope>
    <source>
        <strain evidence="1">CGMCC 1.13493</strain>
    </source>
</reference>
<accession>A0A930Y123</accession>
<dbReference type="RefSeq" id="WP_194312263.1">
    <property type="nucleotide sequence ID" value="NZ_JADHEC010000022.1"/>
</dbReference>
<comment type="caution">
    <text evidence="1">The sequence shown here is derived from an EMBL/GenBank/DDBJ whole genome shotgun (WGS) entry which is preliminary data.</text>
</comment>
<dbReference type="EMBL" id="JADHEC010000022">
    <property type="protein sequence ID" value="MBF2709009.1"/>
    <property type="molecule type" value="Genomic_DNA"/>
</dbReference>
<organism evidence="1 2">
    <name type="scientific">Flavobacterium soyangense</name>
    <dbReference type="NCBI Taxonomy" id="2023265"/>
    <lineage>
        <taxon>Bacteria</taxon>
        <taxon>Pseudomonadati</taxon>
        <taxon>Bacteroidota</taxon>
        <taxon>Flavobacteriia</taxon>
        <taxon>Flavobacteriales</taxon>
        <taxon>Flavobacteriaceae</taxon>
        <taxon>Flavobacterium</taxon>
    </lineage>
</organism>
<keyword evidence="2" id="KW-1185">Reference proteome</keyword>
<name>A0A930Y123_9FLAO</name>
<gene>
    <name evidence="1" type="ORF">IR213_10440</name>
</gene>
<evidence type="ECO:0000313" key="2">
    <source>
        <dbReference type="Proteomes" id="UP000646211"/>
    </source>
</evidence>